<evidence type="ECO:0000256" key="11">
    <source>
        <dbReference type="ARBA" id="ARBA00048134"/>
    </source>
</evidence>
<comment type="function">
    <text evidence="1">Catalyzes the methylation of methanethiol (MeSH) to yield dimethylsulphide (DMS).</text>
</comment>
<feature type="transmembrane region" description="Helical" evidence="12">
    <location>
        <begin position="61"/>
        <end position="80"/>
    </location>
</feature>
<evidence type="ECO:0000256" key="2">
    <source>
        <dbReference type="ARBA" id="ARBA00004141"/>
    </source>
</evidence>
<evidence type="ECO:0000256" key="1">
    <source>
        <dbReference type="ARBA" id="ARBA00002096"/>
    </source>
</evidence>
<feature type="transmembrane region" description="Helical" evidence="12">
    <location>
        <begin position="138"/>
        <end position="163"/>
    </location>
</feature>
<dbReference type="AlphaFoldDB" id="A0A091BB98"/>
<keyword evidence="10 12" id="KW-0472">Membrane</keyword>
<dbReference type="eggNOG" id="COG2020">
    <property type="taxonomic scope" value="Bacteria"/>
</dbReference>
<proteinExistence type="inferred from homology"/>
<keyword evidence="5" id="KW-0489">Methyltransferase</keyword>
<comment type="similarity">
    <text evidence="3">Belongs to the nurim family.</text>
</comment>
<dbReference type="RefSeq" id="WP_084590556.1">
    <property type="nucleotide sequence ID" value="NZ_AVCK01000003.1"/>
</dbReference>
<gene>
    <name evidence="14" type="ORF">N787_06625</name>
</gene>
<protein>
    <recommendedName>
        <fullName evidence="4">methanethiol S-methyltransferase</fullName>
        <ecNumber evidence="4">2.1.1.334</ecNumber>
    </recommendedName>
</protein>
<evidence type="ECO:0000256" key="7">
    <source>
        <dbReference type="ARBA" id="ARBA00022691"/>
    </source>
</evidence>
<dbReference type="GO" id="GO:0008168">
    <property type="term" value="F:methyltransferase activity"/>
    <property type="evidence" value="ECO:0007669"/>
    <property type="project" value="UniProtKB-KW"/>
</dbReference>
<comment type="subcellular location">
    <subcellularLocation>
        <location evidence="2">Membrane</location>
        <topology evidence="2">Multi-pass membrane protein</topology>
    </subcellularLocation>
</comment>
<comment type="catalytic activity">
    <reaction evidence="11">
        <text>methanethiol + S-adenosyl-L-methionine = dimethyl sulfide + S-adenosyl-L-homocysteine + H(+)</text>
        <dbReference type="Rhea" id="RHEA:50428"/>
        <dbReference type="ChEBI" id="CHEBI:15378"/>
        <dbReference type="ChEBI" id="CHEBI:16007"/>
        <dbReference type="ChEBI" id="CHEBI:17437"/>
        <dbReference type="ChEBI" id="CHEBI:57856"/>
        <dbReference type="ChEBI" id="CHEBI:59789"/>
        <dbReference type="EC" id="2.1.1.334"/>
    </reaction>
</comment>
<dbReference type="PATRIC" id="fig|1384056.3.peg.200"/>
<evidence type="ECO:0000256" key="9">
    <source>
        <dbReference type="ARBA" id="ARBA00022989"/>
    </source>
</evidence>
<dbReference type="STRING" id="1384056.N787_06625"/>
<reference evidence="14 15" key="1">
    <citation type="submission" date="2013-09" db="EMBL/GenBank/DDBJ databases">
        <title>Genome sequencing of Arenimonas metalli.</title>
        <authorList>
            <person name="Chen F."/>
            <person name="Wang G."/>
        </authorList>
    </citation>
    <scope>NUCLEOTIDE SEQUENCE [LARGE SCALE GENOMIC DNA]</scope>
    <source>
        <strain evidence="14 15">CF5-1</strain>
    </source>
</reference>
<keyword evidence="6" id="KW-0808">Transferase</keyword>
<dbReference type="GO" id="GO:0016020">
    <property type="term" value="C:membrane"/>
    <property type="evidence" value="ECO:0007669"/>
    <property type="project" value="UniProtKB-SubCell"/>
</dbReference>
<accession>A0A091BB98</accession>
<keyword evidence="15" id="KW-1185">Reference proteome</keyword>
<dbReference type="PANTHER" id="PTHR31040:SF1">
    <property type="entry name" value="NURIM"/>
    <property type="match status" value="1"/>
</dbReference>
<dbReference type="EMBL" id="AVCK01000003">
    <property type="protein sequence ID" value="KFN48109.1"/>
    <property type="molecule type" value="Genomic_DNA"/>
</dbReference>
<keyword evidence="8 12" id="KW-0812">Transmembrane</keyword>
<dbReference type="InterPro" id="IPR033580">
    <property type="entry name" value="Nurim-like"/>
</dbReference>
<evidence type="ECO:0000259" key="13">
    <source>
        <dbReference type="Pfam" id="PF07298"/>
    </source>
</evidence>
<dbReference type="GO" id="GO:0032259">
    <property type="term" value="P:methylation"/>
    <property type="evidence" value="ECO:0007669"/>
    <property type="project" value="UniProtKB-KW"/>
</dbReference>
<dbReference type="InterPro" id="IPR054700">
    <property type="entry name" value="MddA"/>
</dbReference>
<evidence type="ECO:0000256" key="5">
    <source>
        <dbReference type="ARBA" id="ARBA00022603"/>
    </source>
</evidence>
<evidence type="ECO:0000256" key="3">
    <source>
        <dbReference type="ARBA" id="ARBA00010631"/>
    </source>
</evidence>
<dbReference type="OrthoDB" id="9789029at2"/>
<feature type="transmembrane region" description="Helical" evidence="12">
    <location>
        <begin position="101"/>
        <end position="118"/>
    </location>
</feature>
<evidence type="ECO:0000313" key="15">
    <source>
        <dbReference type="Proteomes" id="UP000029393"/>
    </source>
</evidence>
<dbReference type="PANTHER" id="PTHR31040">
    <property type="entry name" value="NURIM"/>
    <property type="match status" value="1"/>
</dbReference>
<name>A0A091BB98_9GAMM</name>
<dbReference type="Pfam" id="PF07298">
    <property type="entry name" value="NnrU"/>
    <property type="match status" value="1"/>
</dbReference>
<dbReference type="NCBIfam" id="NF045656">
    <property type="entry name" value="MeththiolMtaseMddA"/>
    <property type="match status" value="1"/>
</dbReference>
<dbReference type="EC" id="2.1.1.334" evidence="4"/>
<organism evidence="14 15">
    <name type="scientific">Arenimonas metalli CF5-1</name>
    <dbReference type="NCBI Taxonomy" id="1384056"/>
    <lineage>
        <taxon>Bacteria</taxon>
        <taxon>Pseudomonadati</taxon>
        <taxon>Pseudomonadota</taxon>
        <taxon>Gammaproteobacteria</taxon>
        <taxon>Lysobacterales</taxon>
        <taxon>Lysobacteraceae</taxon>
        <taxon>Arenimonas</taxon>
    </lineage>
</organism>
<sequence length="282" mass="31350">MKRSAILLFGLVTYAIFFATFLYLIAFTGNLQATALAEWLPRLPALVPRSVDLGGQPTPMATAVLVNLGLVLVFGLQHSVMARLGFKAWLRQRLPASAERSVYVLLASLVLMLLFWQWRPLPGLLWSAATPVGQAIGWAVFAGGFGLVLLSTFLIDHFDLFGLRQVWQQFIGRAEGGHAFVTPLLYRLVRHPLYLGFILALWGGPTMTVGHALFAGSLTAYILVAIRFEERDLAHQLGDRYRAYRQRVPMLVPFTARPFREEDSAGIVVAADGHPTVLDRHR</sequence>
<evidence type="ECO:0000256" key="6">
    <source>
        <dbReference type="ARBA" id="ARBA00022679"/>
    </source>
</evidence>
<keyword evidence="7" id="KW-0949">S-adenosyl-L-methionine</keyword>
<dbReference type="InterPro" id="IPR009915">
    <property type="entry name" value="NnrU_dom"/>
</dbReference>
<feature type="domain" description="NnrU" evidence="13">
    <location>
        <begin position="70"/>
        <end position="229"/>
    </location>
</feature>
<evidence type="ECO:0000256" key="4">
    <source>
        <dbReference type="ARBA" id="ARBA00012149"/>
    </source>
</evidence>
<evidence type="ECO:0000256" key="10">
    <source>
        <dbReference type="ARBA" id="ARBA00023136"/>
    </source>
</evidence>
<evidence type="ECO:0000256" key="12">
    <source>
        <dbReference type="SAM" id="Phobius"/>
    </source>
</evidence>
<keyword evidence="9 12" id="KW-1133">Transmembrane helix</keyword>
<comment type="caution">
    <text evidence="14">The sequence shown here is derived from an EMBL/GenBank/DDBJ whole genome shotgun (WGS) entry which is preliminary data.</text>
</comment>
<dbReference type="Proteomes" id="UP000029393">
    <property type="component" value="Unassembled WGS sequence"/>
</dbReference>
<dbReference type="Gene3D" id="1.20.120.1630">
    <property type="match status" value="1"/>
</dbReference>
<evidence type="ECO:0000256" key="8">
    <source>
        <dbReference type="ARBA" id="ARBA00022692"/>
    </source>
</evidence>
<evidence type="ECO:0000313" key="14">
    <source>
        <dbReference type="EMBL" id="KFN48109.1"/>
    </source>
</evidence>